<dbReference type="SUPFAM" id="SSF48452">
    <property type="entry name" value="TPR-like"/>
    <property type="match status" value="2"/>
</dbReference>
<gene>
    <name evidence="2" type="ORF">DX873_15620</name>
</gene>
<dbReference type="PANTHER" id="PTHR44216">
    <property type="entry name" value="PROTEIN O-MANNOSYL-TRANSFERASE TMTC2"/>
    <property type="match status" value="1"/>
</dbReference>
<comment type="caution">
    <text evidence="2">The sequence shown here is derived from an EMBL/GenBank/DDBJ whole genome shotgun (WGS) entry which is preliminary data.</text>
</comment>
<dbReference type="EMBL" id="QTJX01000004">
    <property type="protein sequence ID" value="RDY58428.1"/>
    <property type="molecule type" value="Genomic_DNA"/>
</dbReference>
<dbReference type="SMART" id="SM00028">
    <property type="entry name" value="TPR"/>
    <property type="match status" value="4"/>
</dbReference>
<keyword evidence="3" id="KW-1185">Reference proteome</keyword>
<proteinExistence type="predicted"/>
<evidence type="ECO:0000313" key="2">
    <source>
        <dbReference type="EMBL" id="RDY58428.1"/>
    </source>
</evidence>
<dbReference type="InterPro" id="IPR011990">
    <property type="entry name" value="TPR-like_helical_dom_sf"/>
</dbReference>
<feature type="repeat" description="TPR" evidence="1">
    <location>
        <begin position="121"/>
        <end position="154"/>
    </location>
</feature>
<evidence type="ECO:0000256" key="1">
    <source>
        <dbReference type="PROSITE-ProRule" id="PRU00339"/>
    </source>
</evidence>
<dbReference type="PANTHER" id="PTHR44216:SF3">
    <property type="entry name" value="PROTEIN O-MANNOSYL-TRANSFERASE TMTC2"/>
    <property type="match status" value="1"/>
</dbReference>
<reference evidence="2 3" key="1">
    <citation type="submission" date="2018-08" db="EMBL/GenBank/DDBJ databases">
        <title>Muricauda nanhaiensis sp. nov., isolated from seawater of the South China Sea.</title>
        <authorList>
            <person name="Dang Y."/>
        </authorList>
    </citation>
    <scope>NUCLEOTIDE SEQUENCE [LARGE SCALE GENOMIC DNA]</scope>
    <source>
        <strain evidence="2 3">SM1704</strain>
    </source>
</reference>
<dbReference type="Proteomes" id="UP000261828">
    <property type="component" value="Unassembled WGS sequence"/>
</dbReference>
<name>A0A371JMR5_9FLAO</name>
<dbReference type="InterPro" id="IPR019734">
    <property type="entry name" value="TPR_rpt"/>
</dbReference>
<dbReference type="RefSeq" id="WP_116185417.1">
    <property type="nucleotide sequence ID" value="NZ_QTJX01000004.1"/>
</dbReference>
<organism evidence="2 3">
    <name type="scientific">Flagellimonas nanhaiensis</name>
    <dbReference type="NCBI Taxonomy" id="2292706"/>
    <lineage>
        <taxon>Bacteria</taxon>
        <taxon>Pseudomonadati</taxon>
        <taxon>Bacteroidota</taxon>
        <taxon>Flavobacteriia</taxon>
        <taxon>Flavobacteriales</taxon>
        <taxon>Flavobacteriaceae</taxon>
        <taxon>Flagellimonas</taxon>
    </lineage>
</organism>
<dbReference type="SUPFAM" id="SSF56935">
    <property type="entry name" value="Porins"/>
    <property type="match status" value="1"/>
</dbReference>
<dbReference type="InterPro" id="IPR052384">
    <property type="entry name" value="TMTC_O-mannosyltransferase"/>
</dbReference>
<dbReference type="PROSITE" id="PS50005">
    <property type="entry name" value="TPR"/>
    <property type="match status" value="1"/>
</dbReference>
<accession>A0A371JMR5</accession>
<keyword evidence="1" id="KW-0802">TPR repeat</keyword>
<protein>
    <submittedName>
        <fullName evidence="2">Uncharacterized protein</fullName>
    </submittedName>
</protein>
<dbReference type="OrthoDB" id="919555at2"/>
<evidence type="ECO:0000313" key="3">
    <source>
        <dbReference type="Proteomes" id="UP000261828"/>
    </source>
</evidence>
<sequence length="687" mass="78070">MNPIVRTVLGLLFVCTVYGQDSMENGFQLLEKGDFSKAEIYFQTYLENHPDNRTAQICYGRAVGLNGRPDIANQHFGKLIGKLPNDFEVRINYYESFLWSKKYEEAELLYEELVENHPEEFSAVLGYANSLSNVEKYEEALIWIDRALSLKPNNKSALISKKYIKLGLSHKLAMAQKYNNALQVLHLNLNNFPQDRETLLGLANIHLMTKNVDKAKAAYQKMAVTRVDSIVALNGIALAEHIGKKEKAALAFALSSKEKLKPNDDAELQEKTLERYAQALIWNHKYVKARSFIDNLSIQYPNRNWVLALKATLGMYTGNIKYSLAQYDAILVSDSTSFDGNLGKANAHFALGHIKKAYLAAQKTLELYENQKDAQSLIEKIKSSHSPFVEELVAYSFDNGNNIAYTSNTKAEFPLSAKLKSTVNYQYRRTENSVSNNKASLHAVSAGLTYSLRPKLKLHAGLGLNRAQFMDNGYTQPILNLKMITEPYRLQNLEIGYQREVQNFNSDLIEREIVMEHYGLNYNIETNFGLGWYTQLMHTQQSDENQRDLLFTSLYYTVLRKPNLKLGVNYQYIAFSEQVPTIYFSPENYQAGEFFAEIGGNFSYKTSYRLNAASGLQKVEENPKTAIFRMEAQIKHQFSKRFGGGLYGKYSNISSAVATGFEFTEVGLQVKWLLTNKPIFQGQLASK</sequence>
<dbReference type="Gene3D" id="1.25.40.10">
    <property type="entry name" value="Tetratricopeptide repeat domain"/>
    <property type="match status" value="3"/>
</dbReference>
<dbReference type="AlphaFoldDB" id="A0A371JMR5"/>
<dbReference type="Pfam" id="PF13432">
    <property type="entry name" value="TPR_16"/>
    <property type="match status" value="1"/>
</dbReference>